<dbReference type="AlphaFoldDB" id="A0A409Y8W1"/>
<reference evidence="1 2" key="1">
    <citation type="journal article" date="2018" name="Evol. Lett.">
        <title>Horizontal gene cluster transfer increased hallucinogenic mushroom diversity.</title>
        <authorList>
            <person name="Reynolds H.T."/>
            <person name="Vijayakumar V."/>
            <person name="Gluck-Thaler E."/>
            <person name="Korotkin H.B."/>
            <person name="Matheny P.B."/>
            <person name="Slot J.C."/>
        </authorList>
    </citation>
    <scope>NUCLEOTIDE SEQUENCE [LARGE SCALE GENOMIC DNA]</scope>
    <source>
        <strain evidence="1 2">2629</strain>
    </source>
</reference>
<evidence type="ECO:0008006" key="3">
    <source>
        <dbReference type="Google" id="ProtNLM"/>
    </source>
</evidence>
<dbReference type="CDD" id="cd09917">
    <property type="entry name" value="F-box_SF"/>
    <property type="match status" value="1"/>
</dbReference>
<evidence type="ECO:0000313" key="1">
    <source>
        <dbReference type="EMBL" id="PPQ99490.1"/>
    </source>
</evidence>
<organism evidence="1 2">
    <name type="scientific">Panaeolus cyanescens</name>
    <dbReference type="NCBI Taxonomy" id="181874"/>
    <lineage>
        <taxon>Eukaryota</taxon>
        <taxon>Fungi</taxon>
        <taxon>Dikarya</taxon>
        <taxon>Basidiomycota</taxon>
        <taxon>Agaricomycotina</taxon>
        <taxon>Agaricomycetes</taxon>
        <taxon>Agaricomycetidae</taxon>
        <taxon>Agaricales</taxon>
        <taxon>Agaricineae</taxon>
        <taxon>Galeropsidaceae</taxon>
        <taxon>Panaeolus</taxon>
    </lineage>
</organism>
<comment type="caution">
    <text evidence="1">The sequence shown here is derived from an EMBL/GenBank/DDBJ whole genome shotgun (WGS) entry which is preliminary data.</text>
</comment>
<keyword evidence="2" id="KW-1185">Reference proteome</keyword>
<evidence type="ECO:0000313" key="2">
    <source>
        <dbReference type="Proteomes" id="UP000284842"/>
    </source>
</evidence>
<dbReference type="InParanoid" id="A0A409Y8W1"/>
<dbReference type="SUPFAM" id="SSF81383">
    <property type="entry name" value="F-box domain"/>
    <property type="match status" value="1"/>
</dbReference>
<name>A0A409Y8W1_9AGAR</name>
<protein>
    <recommendedName>
        <fullName evidence="3">F-box domain-containing protein</fullName>
    </recommendedName>
</protein>
<proteinExistence type="predicted"/>
<accession>A0A409Y8W1</accession>
<dbReference type="OrthoDB" id="3055280at2759"/>
<gene>
    <name evidence="1" type="ORF">CVT24_005281</name>
</gene>
<dbReference type="EMBL" id="NHTK01001356">
    <property type="protein sequence ID" value="PPQ99490.1"/>
    <property type="molecule type" value="Genomic_DNA"/>
</dbReference>
<dbReference type="InterPro" id="IPR036047">
    <property type="entry name" value="F-box-like_dom_sf"/>
</dbReference>
<sequence>MDTITEVFHIVPGDNPDLGDYVNEQPDEGDDGFYDVSIISPVVLICHGAYLLLLQAAPQLKPHIIFRTFFEKSNICPPLDYGPINAVTGDQYVFWPALLTSEDAADYLDGKSDEEALHEFWRGRGNLWALVRPDRFPISETSLDRIIPYQPAASVDSECQLLNLPLEVLILICELVHPPSLYSLMCTAKTLHSRIAPNVDRIVYSHIHNYEPWHLPAGPFAIPGGSEETDWWNAEWTRKIGISGDSSSFIHNAPWFQYRRACSHSMSMWNRIRIWRVIKQVEERAQDFL</sequence>
<dbReference type="Proteomes" id="UP000284842">
    <property type="component" value="Unassembled WGS sequence"/>
</dbReference>